<dbReference type="AlphaFoldDB" id="A0A9D1KLW2"/>
<protein>
    <submittedName>
        <fullName evidence="2">DUF1540 domain-containing protein</fullName>
    </submittedName>
</protein>
<evidence type="ECO:0000313" key="3">
    <source>
        <dbReference type="Proteomes" id="UP000824136"/>
    </source>
</evidence>
<dbReference type="EMBL" id="DVLL01000021">
    <property type="protein sequence ID" value="HIT59348.1"/>
    <property type="molecule type" value="Genomic_DNA"/>
</dbReference>
<dbReference type="Pfam" id="PF07561">
    <property type="entry name" value="DUF1540"/>
    <property type="match status" value="1"/>
</dbReference>
<organism evidence="2 3">
    <name type="scientific">Candidatus Faeciplasma pullistercoris</name>
    <dbReference type="NCBI Taxonomy" id="2840800"/>
    <lineage>
        <taxon>Bacteria</taxon>
        <taxon>Bacillati</taxon>
        <taxon>Bacillota</taxon>
        <taxon>Clostridia</taxon>
        <taxon>Eubacteriales</taxon>
        <taxon>Oscillospiraceae</taxon>
        <taxon>Oscillospiraceae incertae sedis</taxon>
        <taxon>Candidatus Faeciplasma</taxon>
    </lineage>
</organism>
<sequence>MEQDKIYGVKCGVSNCIYNRDSEECVAGSIDVCSCGCSSPNCPAQTECKTFKARNC</sequence>
<reference evidence="2" key="1">
    <citation type="submission" date="2020-10" db="EMBL/GenBank/DDBJ databases">
        <authorList>
            <person name="Gilroy R."/>
        </authorList>
    </citation>
    <scope>NUCLEOTIDE SEQUENCE</scope>
    <source>
        <strain evidence="2">CHK33-4379</strain>
    </source>
</reference>
<accession>A0A9D1KLW2</accession>
<evidence type="ECO:0000313" key="2">
    <source>
        <dbReference type="EMBL" id="HIT59348.1"/>
    </source>
</evidence>
<evidence type="ECO:0000259" key="1">
    <source>
        <dbReference type="Pfam" id="PF07561"/>
    </source>
</evidence>
<reference evidence="2" key="2">
    <citation type="journal article" date="2021" name="PeerJ">
        <title>Extensive microbial diversity within the chicken gut microbiome revealed by metagenomics and culture.</title>
        <authorList>
            <person name="Gilroy R."/>
            <person name="Ravi A."/>
            <person name="Getino M."/>
            <person name="Pursley I."/>
            <person name="Horton D.L."/>
            <person name="Alikhan N.F."/>
            <person name="Baker D."/>
            <person name="Gharbi K."/>
            <person name="Hall N."/>
            <person name="Watson M."/>
            <person name="Adriaenssens E.M."/>
            <person name="Foster-Nyarko E."/>
            <person name="Jarju S."/>
            <person name="Secka A."/>
            <person name="Antonio M."/>
            <person name="Oren A."/>
            <person name="Chaudhuri R.R."/>
            <person name="La Ragione R."/>
            <person name="Hildebrand F."/>
            <person name="Pallen M.J."/>
        </authorList>
    </citation>
    <scope>NUCLEOTIDE SEQUENCE</scope>
    <source>
        <strain evidence="2">CHK33-4379</strain>
    </source>
</reference>
<dbReference type="Proteomes" id="UP000824136">
    <property type="component" value="Unassembled WGS sequence"/>
</dbReference>
<comment type="caution">
    <text evidence="2">The sequence shown here is derived from an EMBL/GenBank/DDBJ whole genome shotgun (WGS) entry which is preliminary data.</text>
</comment>
<feature type="domain" description="DUF1540" evidence="1">
    <location>
        <begin position="9"/>
        <end position="51"/>
    </location>
</feature>
<gene>
    <name evidence="2" type="ORF">IAC39_06525</name>
</gene>
<name>A0A9D1KLW2_9FIRM</name>
<proteinExistence type="predicted"/>
<dbReference type="InterPro" id="IPR011437">
    <property type="entry name" value="DUF1540"/>
</dbReference>